<dbReference type="AlphaFoldDB" id="A0A5C6BP07"/>
<organism evidence="1 2">
    <name type="scientific">Symmachiella macrocystis</name>
    <dbReference type="NCBI Taxonomy" id="2527985"/>
    <lineage>
        <taxon>Bacteria</taxon>
        <taxon>Pseudomonadati</taxon>
        <taxon>Planctomycetota</taxon>
        <taxon>Planctomycetia</taxon>
        <taxon>Planctomycetales</taxon>
        <taxon>Planctomycetaceae</taxon>
        <taxon>Symmachiella</taxon>
    </lineage>
</organism>
<evidence type="ECO:0000313" key="1">
    <source>
        <dbReference type="EMBL" id="TWU13923.1"/>
    </source>
</evidence>
<evidence type="ECO:0000313" key="2">
    <source>
        <dbReference type="Proteomes" id="UP000320735"/>
    </source>
</evidence>
<accession>A0A5C6BP07</accession>
<name>A0A5C6BP07_9PLAN</name>
<sequence>MIAIQYKYHDAGLVTATSGPRREASLVFKLCPIIYSEPPTVTLRFGGVFNDHSVSRFIASINNDAIGEDAYLARCDTIQIDTKVPSKDGDIFVFVGLDYFGEIQIHCQHLTELKA</sequence>
<comment type="caution">
    <text evidence="1">The sequence shown here is derived from an EMBL/GenBank/DDBJ whole genome shotgun (WGS) entry which is preliminary data.</text>
</comment>
<protein>
    <submittedName>
        <fullName evidence="1">Uncharacterized protein</fullName>
    </submittedName>
</protein>
<dbReference type="RefSeq" id="WP_146371181.1">
    <property type="nucleotide sequence ID" value="NZ_SJPP01000001.1"/>
</dbReference>
<reference evidence="1 2" key="1">
    <citation type="submission" date="2019-02" db="EMBL/GenBank/DDBJ databases">
        <title>Deep-cultivation of Planctomycetes and their phenomic and genomic characterization uncovers novel biology.</title>
        <authorList>
            <person name="Wiegand S."/>
            <person name="Jogler M."/>
            <person name="Boedeker C."/>
            <person name="Pinto D."/>
            <person name="Vollmers J."/>
            <person name="Rivas-Marin E."/>
            <person name="Kohn T."/>
            <person name="Peeters S.H."/>
            <person name="Heuer A."/>
            <person name="Rast P."/>
            <person name="Oberbeckmann S."/>
            <person name="Bunk B."/>
            <person name="Jeske O."/>
            <person name="Meyerdierks A."/>
            <person name="Storesund J.E."/>
            <person name="Kallscheuer N."/>
            <person name="Luecker S."/>
            <person name="Lage O.M."/>
            <person name="Pohl T."/>
            <person name="Merkel B.J."/>
            <person name="Hornburger P."/>
            <person name="Mueller R.-W."/>
            <person name="Bruemmer F."/>
            <person name="Labrenz M."/>
            <person name="Spormann A.M."/>
            <person name="Op Den Camp H."/>
            <person name="Overmann J."/>
            <person name="Amann R."/>
            <person name="Jetten M.S.M."/>
            <person name="Mascher T."/>
            <person name="Medema M.H."/>
            <person name="Devos D.P."/>
            <person name="Kaster A.-K."/>
            <person name="Ovreas L."/>
            <person name="Rohde M."/>
            <person name="Galperin M.Y."/>
            <person name="Jogler C."/>
        </authorList>
    </citation>
    <scope>NUCLEOTIDE SEQUENCE [LARGE SCALE GENOMIC DNA]</scope>
    <source>
        <strain evidence="1 2">CA54</strain>
    </source>
</reference>
<dbReference type="EMBL" id="SJPP01000001">
    <property type="protein sequence ID" value="TWU13923.1"/>
    <property type="molecule type" value="Genomic_DNA"/>
</dbReference>
<keyword evidence="2" id="KW-1185">Reference proteome</keyword>
<dbReference type="Proteomes" id="UP000320735">
    <property type="component" value="Unassembled WGS sequence"/>
</dbReference>
<gene>
    <name evidence="1" type="ORF">CA54_27650</name>
</gene>
<proteinExistence type="predicted"/>